<proteinExistence type="predicted"/>
<accession>A0ABD5SH19</accession>
<dbReference type="RefSeq" id="WP_273737390.1">
    <property type="nucleotide sequence ID" value="NZ_JAQIVI010000073.1"/>
</dbReference>
<dbReference type="EMBL" id="JBHSWV010000073">
    <property type="protein sequence ID" value="MFC6764317.1"/>
    <property type="molecule type" value="Genomic_DNA"/>
</dbReference>
<dbReference type="Gene3D" id="1.10.10.10">
    <property type="entry name" value="Winged helix-like DNA-binding domain superfamily/Winged helix DNA-binding domain"/>
    <property type="match status" value="1"/>
</dbReference>
<evidence type="ECO:0000313" key="3">
    <source>
        <dbReference type="Proteomes" id="UP001596383"/>
    </source>
</evidence>
<dbReference type="InterPro" id="IPR013196">
    <property type="entry name" value="HTH_11"/>
</dbReference>
<evidence type="ECO:0000259" key="1">
    <source>
        <dbReference type="Pfam" id="PF08279"/>
    </source>
</evidence>
<organism evidence="2 3">
    <name type="scientific">Natrinema soli</name>
    <dbReference type="NCBI Taxonomy" id="1930624"/>
    <lineage>
        <taxon>Archaea</taxon>
        <taxon>Methanobacteriati</taxon>
        <taxon>Methanobacteriota</taxon>
        <taxon>Stenosarchaea group</taxon>
        <taxon>Halobacteria</taxon>
        <taxon>Halobacteriales</taxon>
        <taxon>Natrialbaceae</taxon>
        <taxon>Natrinema</taxon>
    </lineage>
</organism>
<evidence type="ECO:0000313" key="2">
    <source>
        <dbReference type="EMBL" id="MFC6764317.1"/>
    </source>
</evidence>
<dbReference type="Proteomes" id="UP001596383">
    <property type="component" value="Unassembled WGS sequence"/>
</dbReference>
<sequence>MVVRGEDAHRLFRPYFEEALERPAAVADDALEFAVHVSLSSVDRTGYAMAATRILQTENLRPTRDSISLLQAVVSSPYAAARALYQLAGEDESRELRPDELRYALSMLEPQQLLADLPPTVGRIVQMLLTAENRLSQRALAARAGVSARTIRNYRNRLEALDLIHVDENGYRLALSFQTAAERRDPVVPTILEENQTLLDAADAFLETILPPERYGDPDDPLGGVLFWPPDPSRLLDHHRVGPWLQLAAALTVAETPGNCRVVQMGPPLKQQALCT</sequence>
<protein>
    <submittedName>
        <fullName evidence="2">HTH domain-containing protein</fullName>
    </submittedName>
</protein>
<dbReference type="InterPro" id="IPR036390">
    <property type="entry name" value="WH_DNA-bd_sf"/>
</dbReference>
<feature type="domain" description="Helix-turn-helix type 11" evidence="1">
    <location>
        <begin position="123"/>
        <end position="172"/>
    </location>
</feature>
<reference evidence="2 3" key="1">
    <citation type="journal article" date="2019" name="Int. J. Syst. Evol. Microbiol.">
        <title>The Global Catalogue of Microorganisms (GCM) 10K type strain sequencing project: providing services to taxonomists for standard genome sequencing and annotation.</title>
        <authorList>
            <consortium name="The Broad Institute Genomics Platform"/>
            <consortium name="The Broad Institute Genome Sequencing Center for Infectious Disease"/>
            <person name="Wu L."/>
            <person name="Ma J."/>
        </authorList>
    </citation>
    <scope>NUCLEOTIDE SEQUENCE [LARGE SCALE GENOMIC DNA]</scope>
    <source>
        <strain evidence="2 3">LMG 29247</strain>
    </source>
</reference>
<dbReference type="Pfam" id="PF08279">
    <property type="entry name" value="HTH_11"/>
    <property type="match status" value="1"/>
</dbReference>
<gene>
    <name evidence="2" type="ORF">ACFQE6_04440</name>
</gene>
<dbReference type="AlphaFoldDB" id="A0ABD5SH19"/>
<name>A0ABD5SH19_9EURY</name>
<dbReference type="SUPFAM" id="SSF46785">
    <property type="entry name" value="Winged helix' DNA-binding domain"/>
    <property type="match status" value="1"/>
</dbReference>
<dbReference type="InterPro" id="IPR036388">
    <property type="entry name" value="WH-like_DNA-bd_sf"/>
</dbReference>
<keyword evidence="3" id="KW-1185">Reference proteome</keyword>
<comment type="caution">
    <text evidence="2">The sequence shown here is derived from an EMBL/GenBank/DDBJ whole genome shotgun (WGS) entry which is preliminary data.</text>
</comment>